<dbReference type="GO" id="GO:0030600">
    <property type="term" value="F:feruloyl esterase activity"/>
    <property type="evidence" value="ECO:0007669"/>
    <property type="project" value="UniProtKB-ARBA"/>
</dbReference>
<evidence type="ECO:0000256" key="5">
    <source>
        <dbReference type="ARBA" id="ARBA00022801"/>
    </source>
</evidence>
<reference evidence="9 10" key="1">
    <citation type="journal article" date="2018" name="PLoS Pathog.">
        <title>Evolution of structural diversity of trichothecenes, a family of toxins produced by plant pathogenic and entomopathogenic fungi.</title>
        <authorList>
            <person name="Proctor R.H."/>
            <person name="McCormick S.P."/>
            <person name="Kim H.S."/>
            <person name="Cardoza R.E."/>
            <person name="Stanley A.M."/>
            <person name="Lindo L."/>
            <person name="Kelly A."/>
            <person name="Brown D.W."/>
            <person name="Lee T."/>
            <person name="Vaughan M.M."/>
            <person name="Alexander N.J."/>
            <person name="Busman M."/>
            <person name="Gutierrez S."/>
        </authorList>
    </citation>
    <scope>NUCLEOTIDE SEQUENCE [LARGE SCALE GENOMIC DNA]</scope>
    <source>
        <strain evidence="9 10">NRRL 13405</strain>
    </source>
</reference>
<evidence type="ECO:0000256" key="7">
    <source>
        <dbReference type="ARBA" id="ARBA00023157"/>
    </source>
</evidence>
<name>A0A395N3L9_9HYPO</name>
<comment type="similarity">
    <text evidence="1 8">Belongs to the tannase family.</text>
</comment>
<dbReference type="Proteomes" id="UP000265631">
    <property type="component" value="Unassembled WGS sequence"/>
</dbReference>
<dbReference type="EC" id="3.1.1.-" evidence="8"/>
<gene>
    <name evidence="9" type="ORF">FIE12Z_1285</name>
</gene>
<proteinExistence type="inferred from homology"/>
<dbReference type="GO" id="GO:0046872">
    <property type="term" value="F:metal ion binding"/>
    <property type="evidence" value="ECO:0007669"/>
    <property type="project" value="UniProtKB-KW"/>
</dbReference>
<dbReference type="InterPro" id="IPR011118">
    <property type="entry name" value="Tannase/feruloyl_esterase"/>
</dbReference>
<dbReference type="PANTHER" id="PTHR33938">
    <property type="entry name" value="FERULOYL ESTERASE B-RELATED"/>
    <property type="match status" value="1"/>
</dbReference>
<dbReference type="Pfam" id="PF07519">
    <property type="entry name" value="Tannase"/>
    <property type="match status" value="1"/>
</dbReference>
<accession>A0A395N3L9</accession>
<protein>
    <recommendedName>
        <fullName evidence="8">Carboxylic ester hydrolase</fullName>
        <ecNumber evidence="8">3.1.1.-</ecNumber>
    </recommendedName>
</protein>
<keyword evidence="10" id="KW-1185">Reference proteome</keyword>
<keyword evidence="3" id="KW-0479">Metal-binding</keyword>
<keyword evidence="4" id="KW-0732">Signal</keyword>
<evidence type="ECO:0000256" key="4">
    <source>
        <dbReference type="ARBA" id="ARBA00022729"/>
    </source>
</evidence>
<comment type="caution">
    <text evidence="9">The sequence shown here is derived from an EMBL/GenBank/DDBJ whole genome shotgun (WGS) entry which is preliminary data.</text>
</comment>
<dbReference type="EMBL" id="PXXK01000027">
    <property type="protein sequence ID" value="RFN54497.1"/>
    <property type="molecule type" value="Genomic_DNA"/>
</dbReference>
<keyword evidence="2" id="KW-0719">Serine esterase</keyword>
<evidence type="ECO:0000313" key="10">
    <source>
        <dbReference type="Proteomes" id="UP000265631"/>
    </source>
</evidence>
<keyword evidence="6" id="KW-0106">Calcium</keyword>
<dbReference type="PANTHER" id="PTHR33938:SF16">
    <property type="entry name" value="CARBOXYLIC ESTER HYDROLASE"/>
    <property type="match status" value="1"/>
</dbReference>
<evidence type="ECO:0000313" key="9">
    <source>
        <dbReference type="EMBL" id="RFN54497.1"/>
    </source>
</evidence>
<keyword evidence="7" id="KW-1015">Disulfide bond</keyword>
<sequence>MSAMRVFAPCMRPTQLAARNQEEGRAFQFFNKMAGPVLSGSTDSYFWTHLVMQFSHFEPTVRHAVLSISSLYEEFARGSRITRQICGSTFAIRHYNAAIQHVKSLGDEQLILLLCVLFVCIEYLQGDIHAALQHCRHGIMILNDSSCPGWARQHLVPIFRRLSLTSFFFGGMQSMRLPKVIGLNAAMPEEFTSIAEAQSFIDSLMSRAMECILDKHEDQRPALVALLDEWELKAKNLENIVPTSSAADKYALYGMRIKQRVTSIYIHEPRKATEMWYDQHLDDFRRIVDLARKAAIAWDIAQQEHVPDSSFTFEMGLLPLTFFVVIKCRSLKIRAEALSLAPKLGPAKEGLFDVGTLYRVGRRQIELEHDILLDDSKMSFEDHEDADQPLPPEEKRFFAVPVKHELEVTSDPDGRVYYKRQVHFLKRDRDGRVVAREEYITDDKPKGCNVHIPPMRIQTSLVSNASFQSEWYPTASADYCNLTFAYSRDGIADDIVHVSYWLPAPSKFQNRYVSTGGGGLAINSGSQYASSGLIVGAVSGITDGGFGSFDTQWDQVFLLANGTINWQSVYMFGYQAHHELALLGKELARNVYKVSKSSKVYSYYQGCSEGGREGWSQVQRFADQFDGAAIGAPALRYGQQQVNHLFGNVVEQTLDYFPPSCELDKILNLTIAACDGLDGKHDGVVSRSDLCKLHFDLNTTIGESYSCAASSSQGGPGALRARQYAQSATPAQKGSVTEEGVAVIQQFLNGLHDSKGRRVYLNYQPGSAFSDAATSYDEETETWGLSISGLGGEWVARYLQLQNASTLSSLDNVTYDTLKEWMIYGQNKYGDSLQTTHPDLSHFQCAGGKVIHVHGESDDSIPAGSSVHYYDSVRSTMFADKSYNESVAALDDFYRLYLVPGGAHCGSNSNQPNGGWPQTTLQTVIQWVEKGVAPETLDGHGGIETICRWPLRPLWSRNGTSLDCVYDQESIDSWTYDFDAYKLPLY</sequence>
<evidence type="ECO:0000256" key="8">
    <source>
        <dbReference type="RuleBase" id="RU361238"/>
    </source>
</evidence>
<dbReference type="AlphaFoldDB" id="A0A395N3L9"/>
<organism evidence="9 10">
    <name type="scientific">Fusarium flagelliforme</name>
    <dbReference type="NCBI Taxonomy" id="2675880"/>
    <lineage>
        <taxon>Eukaryota</taxon>
        <taxon>Fungi</taxon>
        <taxon>Dikarya</taxon>
        <taxon>Ascomycota</taxon>
        <taxon>Pezizomycotina</taxon>
        <taxon>Sordariomycetes</taxon>
        <taxon>Hypocreomycetidae</taxon>
        <taxon>Hypocreales</taxon>
        <taxon>Nectriaceae</taxon>
        <taxon>Fusarium</taxon>
        <taxon>Fusarium incarnatum-equiseti species complex</taxon>
    </lineage>
</organism>
<keyword evidence="5 8" id="KW-0378">Hydrolase</keyword>
<evidence type="ECO:0000256" key="2">
    <source>
        <dbReference type="ARBA" id="ARBA00022487"/>
    </source>
</evidence>
<dbReference type="InterPro" id="IPR029058">
    <property type="entry name" value="AB_hydrolase_fold"/>
</dbReference>
<evidence type="ECO:0000256" key="3">
    <source>
        <dbReference type="ARBA" id="ARBA00022723"/>
    </source>
</evidence>
<evidence type="ECO:0000256" key="6">
    <source>
        <dbReference type="ARBA" id="ARBA00022837"/>
    </source>
</evidence>
<dbReference type="SUPFAM" id="SSF53474">
    <property type="entry name" value="alpha/beta-Hydrolases"/>
    <property type="match status" value="1"/>
</dbReference>
<evidence type="ECO:0000256" key="1">
    <source>
        <dbReference type="ARBA" id="ARBA00006249"/>
    </source>
</evidence>